<gene>
    <name evidence="1" type="ORF">SAMN02745226_00219</name>
</gene>
<dbReference type="InterPro" id="IPR027417">
    <property type="entry name" value="P-loop_NTPase"/>
</dbReference>
<evidence type="ECO:0000313" key="1">
    <source>
        <dbReference type="EMBL" id="SHN50257.1"/>
    </source>
</evidence>
<dbReference type="OrthoDB" id="9800332at2"/>
<dbReference type="PRINTS" id="PR01100">
    <property type="entry name" value="SHIKIMTKNASE"/>
</dbReference>
<evidence type="ECO:0000313" key="2">
    <source>
        <dbReference type="Proteomes" id="UP000184207"/>
    </source>
</evidence>
<name>A0A1M7RV90_FERGO</name>
<protein>
    <submittedName>
        <fullName evidence="1">Shikimate kinase</fullName>
    </submittedName>
</protein>
<keyword evidence="1" id="KW-0418">Kinase</keyword>
<keyword evidence="2" id="KW-1185">Reference proteome</keyword>
<dbReference type="InterPro" id="IPR031322">
    <property type="entry name" value="Shikimate/glucono_kinase"/>
</dbReference>
<accession>A0A1M7RV90</accession>
<dbReference type="EMBL" id="FRDJ01000001">
    <property type="protein sequence ID" value="SHN50257.1"/>
    <property type="molecule type" value="Genomic_DNA"/>
</dbReference>
<keyword evidence="1" id="KW-0808">Transferase</keyword>
<sequence>MNLFITGLPGSGKSTIVKILRDDFGYNVIEVEKILEVETGKDFYTLLRLYGINQVSKMERRIIDRFAKTCDKILVGCGMLHDVEFEEFLKIYLKVPKDKFIQRMRKYIKFQHLEEHYLQFHHYYSKNSELVISIEHKTKYEIAMIIADFFKKNILHHQNT</sequence>
<proteinExistence type="predicted"/>
<dbReference type="AlphaFoldDB" id="A0A1M7RV90"/>
<dbReference type="Gene3D" id="3.40.50.300">
    <property type="entry name" value="P-loop containing nucleotide triphosphate hydrolases"/>
    <property type="match status" value="1"/>
</dbReference>
<dbReference type="RefSeq" id="WP_072757415.1">
    <property type="nucleotide sequence ID" value="NZ_FRDJ01000001.1"/>
</dbReference>
<dbReference type="Proteomes" id="UP000184207">
    <property type="component" value="Unassembled WGS sequence"/>
</dbReference>
<dbReference type="GO" id="GO:0016301">
    <property type="term" value="F:kinase activity"/>
    <property type="evidence" value="ECO:0007669"/>
    <property type="project" value="UniProtKB-KW"/>
</dbReference>
<dbReference type="STRING" id="1121883.SAMN02745226_00219"/>
<organism evidence="1 2">
    <name type="scientific">Fervidobacterium gondwanense DSM 13020</name>
    <dbReference type="NCBI Taxonomy" id="1121883"/>
    <lineage>
        <taxon>Bacteria</taxon>
        <taxon>Thermotogati</taxon>
        <taxon>Thermotogota</taxon>
        <taxon>Thermotogae</taxon>
        <taxon>Thermotogales</taxon>
        <taxon>Fervidobacteriaceae</taxon>
        <taxon>Fervidobacterium</taxon>
    </lineage>
</organism>
<dbReference type="Pfam" id="PF01202">
    <property type="entry name" value="SKI"/>
    <property type="match status" value="1"/>
</dbReference>
<reference evidence="2" key="1">
    <citation type="submission" date="2016-12" db="EMBL/GenBank/DDBJ databases">
        <authorList>
            <person name="Varghese N."/>
            <person name="Submissions S."/>
        </authorList>
    </citation>
    <scope>NUCLEOTIDE SEQUENCE [LARGE SCALE GENOMIC DNA]</scope>
    <source>
        <strain evidence="2">DSM 13020</strain>
    </source>
</reference>
<dbReference type="SUPFAM" id="SSF52540">
    <property type="entry name" value="P-loop containing nucleoside triphosphate hydrolases"/>
    <property type="match status" value="1"/>
</dbReference>